<feature type="non-terminal residue" evidence="2">
    <location>
        <position position="66"/>
    </location>
</feature>
<protein>
    <submittedName>
        <fullName evidence="2">Uncharacterized protein</fullName>
    </submittedName>
</protein>
<accession>A0A2P4XCD3</accession>
<keyword evidence="3" id="KW-1185">Reference proteome</keyword>
<feature type="compositionally biased region" description="Polar residues" evidence="1">
    <location>
        <begin position="43"/>
        <end position="53"/>
    </location>
</feature>
<organism evidence="2 3">
    <name type="scientific">Phytophthora palmivora</name>
    <dbReference type="NCBI Taxonomy" id="4796"/>
    <lineage>
        <taxon>Eukaryota</taxon>
        <taxon>Sar</taxon>
        <taxon>Stramenopiles</taxon>
        <taxon>Oomycota</taxon>
        <taxon>Peronosporomycetes</taxon>
        <taxon>Peronosporales</taxon>
        <taxon>Peronosporaceae</taxon>
        <taxon>Phytophthora</taxon>
    </lineage>
</organism>
<proteinExistence type="predicted"/>
<evidence type="ECO:0000256" key="1">
    <source>
        <dbReference type="SAM" id="MobiDB-lite"/>
    </source>
</evidence>
<feature type="region of interest" description="Disordered" evidence="1">
    <location>
        <begin position="36"/>
        <end position="66"/>
    </location>
</feature>
<gene>
    <name evidence="2" type="ORF">PHPALM_27513</name>
</gene>
<dbReference type="Proteomes" id="UP000237271">
    <property type="component" value="Unassembled WGS sequence"/>
</dbReference>
<dbReference type="AlphaFoldDB" id="A0A2P4XCD3"/>
<name>A0A2P4XCD3_9STRA</name>
<feature type="compositionally biased region" description="Basic and acidic residues" evidence="1">
    <location>
        <begin position="1"/>
        <end position="10"/>
    </location>
</feature>
<reference evidence="2 3" key="1">
    <citation type="journal article" date="2017" name="Genome Biol. Evol.">
        <title>Phytophthora megakarya and P. palmivora, closely related causal agents of cacao black pod rot, underwent increases in genome sizes and gene numbers by different mechanisms.</title>
        <authorList>
            <person name="Ali S.S."/>
            <person name="Shao J."/>
            <person name="Lary D.J."/>
            <person name="Kronmiller B."/>
            <person name="Shen D."/>
            <person name="Strem M.D."/>
            <person name="Amoako-Attah I."/>
            <person name="Akrofi A.Y."/>
            <person name="Begoude B.A."/>
            <person name="Ten Hoopen G.M."/>
            <person name="Coulibaly K."/>
            <person name="Kebe B.I."/>
            <person name="Melnick R.L."/>
            <person name="Guiltinan M.J."/>
            <person name="Tyler B.M."/>
            <person name="Meinhardt L.W."/>
            <person name="Bailey B.A."/>
        </authorList>
    </citation>
    <scope>NUCLEOTIDE SEQUENCE [LARGE SCALE GENOMIC DNA]</scope>
    <source>
        <strain evidence="3">sbr112.9</strain>
    </source>
</reference>
<dbReference type="EMBL" id="NCKW01015139">
    <property type="protein sequence ID" value="POM63214.1"/>
    <property type="molecule type" value="Genomic_DNA"/>
</dbReference>
<comment type="caution">
    <text evidence="2">The sequence shown here is derived from an EMBL/GenBank/DDBJ whole genome shotgun (WGS) entry which is preliminary data.</text>
</comment>
<feature type="region of interest" description="Disordered" evidence="1">
    <location>
        <begin position="1"/>
        <end position="24"/>
    </location>
</feature>
<dbReference type="OrthoDB" id="164272at2759"/>
<evidence type="ECO:0000313" key="2">
    <source>
        <dbReference type="EMBL" id="POM63214.1"/>
    </source>
</evidence>
<sequence length="66" mass="7416">MDWMHPRDQLLHGSAPSSVPSFKLVDSNNRVRELTDPLKRQLGASSTFYQPQMSDDGLSAAELEEQ</sequence>
<evidence type="ECO:0000313" key="3">
    <source>
        <dbReference type="Proteomes" id="UP000237271"/>
    </source>
</evidence>